<dbReference type="InterPro" id="IPR032710">
    <property type="entry name" value="NTF2-like_dom_sf"/>
</dbReference>
<sequence length="142" mass="16529">MSREHLQAFCSGFAALNAGNLGQLGQLYHSDMEFRDPLHQLYGLQAMHDYCANLYQNVSSLNFRFHQQDMLDEQRGVLRWTMRFSHPRLAGGQPVEVEGCSFIWLRDGKVYRHIDYYDAGALLYEHIPLLGRIIGWLKRRLA</sequence>
<dbReference type="Gene3D" id="3.10.450.50">
    <property type="match status" value="1"/>
</dbReference>
<dbReference type="EMBL" id="FOUI01000002">
    <property type="protein sequence ID" value="SFM21478.1"/>
    <property type="molecule type" value="Genomic_DNA"/>
</dbReference>
<dbReference type="AlphaFoldDB" id="A0A1I4P148"/>
<dbReference type="InterPro" id="IPR037401">
    <property type="entry name" value="SnoaL-like"/>
</dbReference>
<evidence type="ECO:0000313" key="3">
    <source>
        <dbReference type="Proteomes" id="UP000243629"/>
    </source>
</evidence>
<accession>A0A1I4P148</accession>
<organism evidence="2 3">
    <name type="scientific">Halopseudomonas yangmingensis</name>
    <dbReference type="NCBI Taxonomy" id="1720063"/>
    <lineage>
        <taxon>Bacteria</taxon>
        <taxon>Pseudomonadati</taxon>
        <taxon>Pseudomonadota</taxon>
        <taxon>Gammaproteobacteria</taxon>
        <taxon>Pseudomonadales</taxon>
        <taxon>Pseudomonadaceae</taxon>
        <taxon>Halopseudomonas</taxon>
    </lineage>
</organism>
<keyword evidence="3" id="KW-1185">Reference proteome</keyword>
<dbReference type="OrthoDB" id="1115105at2"/>
<dbReference type="STRING" id="1720063.SAMN05216217_10256"/>
<dbReference type="SUPFAM" id="SSF54427">
    <property type="entry name" value="NTF2-like"/>
    <property type="match status" value="1"/>
</dbReference>
<evidence type="ECO:0000259" key="1">
    <source>
        <dbReference type="Pfam" id="PF12680"/>
    </source>
</evidence>
<dbReference type="Pfam" id="PF12680">
    <property type="entry name" value="SnoaL_2"/>
    <property type="match status" value="1"/>
</dbReference>
<name>A0A1I4P148_9GAMM</name>
<proteinExistence type="predicted"/>
<gene>
    <name evidence="2" type="ORF">SAMN05216217_10256</name>
</gene>
<evidence type="ECO:0000313" key="2">
    <source>
        <dbReference type="EMBL" id="SFM21478.1"/>
    </source>
</evidence>
<feature type="domain" description="SnoaL-like" evidence="1">
    <location>
        <begin position="13"/>
        <end position="113"/>
    </location>
</feature>
<reference evidence="3" key="1">
    <citation type="submission" date="2016-10" db="EMBL/GenBank/DDBJ databases">
        <authorList>
            <person name="Varghese N."/>
            <person name="Submissions S."/>
        </authorList>
    </citation>
    <scope>NUCLEOTIDE SEQUENCE [LARGE SCALE GENOMIC DNA]</scope>
    <source>
        <strain evidence="3">DSM 24213</strain>
    </source>
</reference>
<dbReference type="Proteomes" id="UP000243629">
    <property type="component" value="Unassembled WGS sequence"/>
</dbReference>
<dbReference type="RefSeq" id="WP_093472300.1">
    <property type="nucleotide sequence ID" value="NZ_FOUI01000002.1"/>
</dbReference>
<protein>
    <submittedName>
        <fullName evidence="2">SnoaL-like domain-containing protein</fullName>
    </submittedName>
</protein>